<evidence type="ECO:0000256" key="7">
    <source>
        <dbReference type="ARBA" id="ARBA00022984"/>
    </source>
</evidence>
<keyword evidence="14" id="KW-1185">Reference proteome</keyword>
<feature type="transmembrane region" description="Helical" evidence="11">
    <location>
        <begin position="12"/>
        <end position="33"/>
    </location>
</feature>
<gene>
    <name evidence="13" type="primary">mtgA</name>
    <name evidence="13" type="ORF">SHI21_18060</name>
</gene>
<reference evidence="13 14" key="1">
    <citation type="submission" date="2023-11" db="EMBL/GenBank/DDBJ databases">
        <title>A Novel Polar Bacteriovorax (B. antarcticus) Isolated from the Biocrust in Antarctica.</title>
        <authorList>
            <person name="Mun W."/>
            <person name="Choi S.Y."/>
            <person name="Mitchell R.J."/>
        </authorList>
    </citation>
    <scope>NUCLEOTIDE SEQUENCE [LARGE SCALE GENOMIC DNA]</scope>
    <source>
        <strain evidence="13 14">PP10</strain>
    </source>
</reference>
<comment type="caution">
    <text evidence="13">The sequence shown here is derived from an EMBL/GenBank/DDBJ whole genome shotgun (WGS) entry which is preliminary data.</text>
</comment>
<evidence type="ECO:0000256" key="5">
    <source>
        <dbReference type="ARBA" id="ARBA00022692"/>
    </source>
</evidence>
<evidence type="ECO:0000256" key="6">
    <source>
        <dbReference type="ARBA" id="ARBA00022960"/>
    </source>
</evidence>
<organism evidence="13 14">
    <name type="scientific">Bacteriovorax antarcticus</name>
    <dbReference type="NCBI Taxonomy" id="3088717"/>
    <lineage>
        <taxon>Bacteria</taxon>
        <taxon>Pseudomonadati</taxon>
        <taxon>Bdellovibrionota</taxon>
        <taxon>Bacteriovoracia</taxon>
        <taxon>Bacteriovoracales</taxon>
        <taxon>Bacteriovoracaceae</taxon>
        <taxon>Bacteriovorax</taxon>
    </lineage>
</organism>
<keyword evidence="8 11" id="KW-1133">Transmembrane helix</keyword>
<keyword evidence="4 13" id="KW-0808">Transferase</keyword>
<evidence type="ECO:0000256" key="11">
    <source>
        <dbReference type="SAM" id="Phobius"/>
    </source>
</evidence>
<dbReference type="Proteomes" id="UP001302274">
    <property type="component" value="Unassembled WGS sequence"/>
</dbReference>
<accession>A0ABU5VYL0</accession>
<feature type="domain" description="Glycosyl transferase family 51" evidence="12">
    <location>
        <begin position="72"/>
        <end position="227"/>
    </location>
</feature>
<proteinExistence type="predicted"/>
<keyword evidence="9 11" id="KW-0472">Membrane</keyword>
<evidence type="ECO:0000256" key="8">
    <source>
        <dbReference type="ARBA" id="ARBA00022989"/>
    </source>
</evidence>
<protein>
    <submittedName>
        <fullName evidence="13">Monofunctional biosynthetic peptidoglycan transglycosylase</fullName>
        <ecNumber evidence="13">2.4.1.129</ecNumber>
    </submittedName>
</protein>
<evidence type="ECO:0000256" key="3">
    <source>
        <dbReference type="ARBA" id="ARBA00022676"/>
    </source>
</evidence>
<dbReference type="Gene3D" id="1.10.3810.10">
    <property type="entry name" value="Biosynthetic peptidoglycan transglycosylase-like"/>
    <property type="match status" value="1"/>
</dbReference>
<keyword evidence="6" id="KW-0133">Cell shape</keyword>
<keyword evidence="1" id="KW-1003">Cell membrane</keyword>
<keyword evidence="10" id="KW-0961">Cell wall biogenesis/degradation</keyword>
<evidence type="ECO:0000313" key="13">
    <source>
        <dbReference type="EMBL" id="MEA9358144.1"/>
    </source>
</evidence>
<sequence>MNDIAKKPRWPLVFNIIGKIILLMWVLLALYVLHLVSPFLGSMYSITKIPQTYFEVKVKDSKATYKQVTTMPGDWVPLNKISKRLRGAIISSEDGKFYTHPGYDIEELQDAINDSVVKKKKKVRGASTITQQLIKNLYFQSDRSLWRKSKEMALTLWIEDKVEKDKILETYLNVIEYGDNLYGIKDAARYYFKKDPANLNARESAFLAMLLPSPKRYAQSFRKKELTPFATRIINSILLKMQQGGYIGTEEYYTSLDSRFSWEKYVEPQTPAEEASEIESYDLRDL</sequence>
<dbReference type="PANTHER" id="PTHR30400:SF0">
    <property type="entry name" value="BIOSYNTHETIC PEPTIDOGLYCAN TRANSGLYCOSYLASE"/>
    <property type="match status" value="1"/>
</dbReference>
<dbReference type="InterPro" id="IPR023346">
    <property type="entry name" value="Lysozyme-like_dom_sf"/>
</dbReference>
<name>A0ABU5VYL0_9BACT</name>
<evidence type="ECO:0000256" key="9">
    <source>
        <dbReference type="ARBA" id="ARBA00023136"/>
    </source>
</evidence>
<dbReference type="EC" id="2.4.1.129" evidence="13"/>
<dbReference type="EMBL" id="JAYGJQ010000003">
    <property type="protein sequence ID" value="MEA9358144.1"/>
    <property type="molecule type" value="Genomic_DNA"/>
</dbReference>
<dbReference type="RefSeq" id="WP_323578427.1">
    <property type="nucleotide sequence ID" value="NZ_JAYGJQ010000003.1"/>
</dbReference>
<keyword evidence="3 13" id="KW-0328">Glycosyltransferase</keyword>
<dbReference type="SUPFAM" id="SSF53955">
    <property type="entry name" value="Lysozyme-like"/>
    <property type="match status" value="1"/>
</dbReference>
<evidence type="ECO:0000256" key="10">
    <source>
        <dbReference type="ARBA" id="ARBA00023316"/>
    </source>
</evidence>
<dbReference type="PANTHER" id="PTHR30400">
    <property type="entry name" value="MONOFUNCTIONAL BIOSYNTHETIC PEPTIDOGLYCAN TRANSGLYCOSYLASE"/>
    <property type="match status" value="1"/>
</dbReference>
<dbReference type="NCBIfam" id="TIGR02070">
    <property type="entry name" value="mono_pep_trsgly"/>
    <property type="match status" value="1"/>
</dbReference>
<evidence type="ECO:0000256" key="4">
    <source>
        <dbReference type="ARBA" id="ARBA00022679"/>
    </source>
</evidence>
<evidence type="ECO:0000259" key="12">
    <source>
        <dbReference type="Pfam" id="PF00912"/>
    </source>
</evidence>
<keyword evidence="7" id="KW-0573">Peptidoglycan synthesis</keyword>
<dbReference type="GO" id="GO:0016757">
    <property type="term" value="F:glycosyltransferase activity"/>
    <property type="evidence" value="ECO:0007669"/>
    <property type="project" value="UniProtKB-KW"/>
</dbReference>
<dbReference type="InterPro" id="IPR011812">
    <property type="entry name" value="Pep_trsgly"/>
</dbReference>
<dbReference type="InterPro" id="IPR036950">
    <property type="entry name" value="PBP_transglycosylase"/>
</dbReference>
<evidence type="ECO:0000256" key="1">
    <source>
        <dbReference type="ARBA" id="ARBA00022475"/>
    </source>
</evidence>
<dbReference type="Pfam" id="PF00912">
    <property type="entry name" value="Transgly"/>
    <property type="match status" value="1"/>
</dbReference>
<keyword evidence="2" id="KW-0997">Cell inner membrane</keyword>
<evidence type="ECO:0000313" key="14">
    <source>
        <dbReference type="Proteomes" id="UP001302274"/>
    </source>
</evidence>
<dbReference type="InterPro" id="IPR001264">
    <property type="entry name" value="Glyco_trans_51"/>
</dbReference>
<evidence type="ECO:0000256" key="2">
    <source>
        <dbReference type="ARBA" id="ARBA00022519"/>
    </source>
</evidence>
<keyword evidence="5 11" id="KW-0812">Transmembrane</keyword>